<proteinExistence type="predicted"/>
<evidence type="ECO:0000313" key="4">
    <source>
        <dbReference type="EMBL" id="KNC70061.1"/>
    </source>
</evidence>
<evidence type="ECO:0000256" key="1">
    <source>
        <dbReference type="ARBA" id="ARBA00022679"/>
    </source>
</evidence>
<dbReference type="InterPro" id="IPR011611">
    <property type="entry name" value="PfkB_dom"/>
</dbReference>
<name>A0A0L0F0A4_9EUKA</name>
<dbReference type="PROSITE" id="PS00584">
    <property type="entry name" value="PFKB_KINASES_2"/>
    <property type="match status" value="1"/>
</dbReference>
<dbReference type="Pfam" id="PF00294">
    <property type="entry name" value="PfkB"/>
    <property type="match status" value="1"/>
</dbReference>
<organism evidence="4 5">
    <name type="scientific">Sphaeroforma arctica JP610</name>
    <dbReference type="NCBI Taxonomy" id="667725"/>
    <lineage>
        <taxon>Eukaryota</taxon>
        <taxon>Ichthyosporea</taxon>
        <taxon>Ichthyophonida</taxon>
        <taxon>Sphaeroforma</taxon>
    </lineage>
</organism>
<dbReference type="RefSeq" id="XP_014143963.1">
    <property type="nucleotide sequence ID" value="XM_014288488.1"/>
</dbReference>
<dbReference type="Proteomes" id="UP000054560">
    <property type="component" value="Unassembled WGS sequence"/>
</dbReference>
<evidence type="ECO:0000256" key="2">
    <source>
        <dbReference type="ARBA" id="ARBA00022777"/>
    </source>
</evidence>
<keyword evidence="5" id="KW-1185">Reference proteome</keyword>
<evidence type="ECO:0000313" key="5">
    <source>
        <dbReference type="Proteomes" id="UP000054560"/>
    </source>
</evidence>
<gene>
    <name evidence="4" type="ORF">SARC_17417</name>
</gene>
<sequence>MSPLRSENPVFAVIDSCPLDGKVVDTTGAGDAFLGALAAFLSKQLRGVADREKVDMSDIVAKAGM</sequence>
<accession>A0A0L0F0A4</accession>
<dbReference type="InterPro" id="IPR029056">
    <property type="entry name" value="Ribokinase-like"/>
</dbReference>
<feature type="non-terminal residue" evidence="4">
    <location>
        <position position="65"/>
    </location>
</feature>
<dbReference type="GO" id="GO:0016301">
    <property type="term" value="F:kinase activity"/>
    <property type="evidence" value="ECO:0007669"/>
    <property type="project" value="UniProtKB-KW"/>
</dbReference>
<dbReference type="SUPFAM" id="SSF53613">
    <property type="entry name" value="Ribokinase-like"/>
    <property type="match status" value="1"/>
</dbReference>
<feature type="domain" description="Carbohydrate kinase PfkB" evidence="3">
    <location>
        <begin position="21"/>
        <end position="44"/>
    </location>
</feature>
<protein>
    <recommendedName>
        <fullName evidence="3">Carbohydrate kinase PfkB domain-containing protein</fullName>
    </recommendedName>
</protein>
<dbReference type="Gene3D" id="3.40.1190.20">
    <property type="match status" value="1"/>
</dbReference>
<keyword evidence="2" id="KW-0418">Kinase</keyword>
<keyword evidence="1" id="KW-0808">Transferase</keyword>
<reference evidence="4 5" key="1">
    <citation type="submission" date="2011-02" db="EMBL/GenBank/DDBJ databases">
        <title>The Genome Sequence of Sphaeroforma arctica JP610.</title>
        <authorList>
            <consortium name="The Broad Institute Genome Sequencing Platform"/>
            <person name="Russ C."/>
            <person name="Cuomo C."/>
            <person name="Young S.K."/>
            <person name="Zeng Q."/>
            <person name="Gargeya S."/>
            <person name="Alvarado L."/>
            <person name="Berlin A."/>
            <person name="Chapman S.B."/>
            <person name="Chen Z."/>
            <person name="Freedman E."/>
            <person name="Gellesch M."/>
            <person name="Goldberg J."/>
            <person name="Griggs A."/>
            <person name="Gujja S."/>
            <person name="Heilman E."/>
            <person name="Heiman D."/>
            <person name="Howarth C."/>
            <person name="Mehta T."/>
            <person name="Neiman D."/>
            <person name="Pearson M."/>
            <person name="Roberts A."/>
            <person name="Saif S."/>
            <person name="Shea T."/>
            <person name="Shenoy N."/>
            <person name="Sisk P."/>
            <person name="Stolte C."/>
            <person name="Sykes S."/>
            <person name="White J."/>
            <person name="Yandava C."/>
            <person name="Burger G."/>
            <person name="Gray M.W."/>
            <person name="Holland P.W.H."/>
            <person name="King N."/>
            <person name="Lang F.B.F."/>
            <person name="Roger A.J."/>
            <person name="Ruiz-Trillo I."/>
            <person name="Haas B."/>
            <person name="Nusbaum C."/>
            <person name="Birren B."/>
        </authorList>
    </citation>
    <scope>NUCLEOTIDE SEQUENCE [LARGE SCALE GENOMIC DNA]</scope>
    <source>
        <strain evidence="4 5">JP610</strain>
    </source>
</reference>
<dbReference type="EMBL" id="KQ252284">
    <property type="protein sequence ID" value="KNC70061.1"/>
    <property type="molecule type" value="Genomic_DNA"/>
</dbReference>
<dbReference type="AlphaFoldDB" id="A0A0L0F0A4"/>
<dbReference type="GeneID" id="25917921"/>
<evidence type="ECO:0000259" key="3">
    <source>
        <dbReference type="Pfam" id="PF00294"/>
    </source>
</evidence>
<dbReference type="InterPro" id="IPR002173">
    <property type="entry name" value="Carboh/pur_kinase_PfkB_CS"/>
</dbReference>